<dbReference type="PROSITE" id="PS51257">
    <property type="entry name" value="PROKAR_LIPOPROTEIN"/>
    <property type="match status" value="1"/>
</dbReference>
<evidence type="ECO:0000313" key="2">
    <source>
        <dbReference type="Proteomes" id="UP000295247"/>
    </source>
</evidence>
<dbReference type="RefSeq" id="WP_123139414.1">
    <property type="nucleotide sequence ID" value="NZ_NRRH01000020.1"/>
</dbReference>
<proteinExistence type="predicted"/>
<accession>A0A4R4AD58</accession>
<dbReference type="Proteomes" id="UP000295247">
    <property type="component" value="Unassembled WGS sequence"/>
</dbReference>
<evidence type="ECO:0008006" key="3">
    <source>
        <dbReference type="Google" id="ProtNLM"/>
    </source>
</evidence>
<dbReference type="AlphaFoldDB" id="A0A4R4AD58"/>
<name>A0A4R4AD58_MARGR</name>
<comment type="caution">
    <text evidence="1">The sequence shown here is derived from an EMBL/GenBank/DDBJ whole genome shotgun (WGS) entry which is preliminary data.</text>
</comment>
<gene>
    <name evidence="1" type="ORF">EDC29_103219</name>
</gene>
<protein>
    <recommendedName>
        <fullName evidence="3">Lipoprotein</fullName>
    </recommendedName>
</protein>
<sequence>MPIHSRALQRLVFLATLAIALVACGPSYRTEYSYMPPADSAGKQCLNQCLSMRAMCRNQAENRAANARADCERNAMINYTACMATAKSDIERSKCSSSSYCNQGADTGQCDEEYRLCYENCGGTVSSYQVCEYGC</sequence>
<reference evidence="1 2" key="1">
    <citation type="submission" date="2019-03" db="EMBL/GenBank/DDBJ databases">
        <title>Genomic Encyclopedia of Type Strains, Phase IV (KMG-IV): sequencing the most valuable type-strain genomes for metagenomic binning, comparative biology and taxonomic classification.</title>
        <authorList>
            <person name="Goeker M."/>
        </authorList>
    </citation>
    <scope>NUCLEOTIDE SEQUENCE [LARGE SCALE GENOMIC DNA]</scope>
    <source>
        <strain evidence="1 2">DSM 203</strain>
    </source>
</reference>
<evidence type="ECO:0000313" key="1">
    <source>
        <dbReference type="EMBL" id="TCW37022.1"/>
    </source>
</evidence>
<organism evidence="1 2">
    <name type="scientific">Marichromatium gracile</name>
    <name type="common">Chromatium gracile</name>
    <dbReference type="NCBI Taxonomy" id="1048"/>
    <lineage>
        <taxon>Bacteria</taxon>
        <taxon>Pseudomonadati</taxon>
        <taxon>Pseudomonadota</taxon>
        <taxon>Gammaproteobacteria</taxon>
        <taxon>Chromatiales</taxon>
        <taxon>Chromatiaceae</taxon>
        <taxon>Marichromatium</taxon>
    </lineage>
</organism>
<dbReference type="EMBL" id="SMDC01000003">
    <property type="protein sequence ID" value="TCW37022.1"/>
    <property type="molecule type" value="Genomic_DNA"/>
</dbReference>